<dbReference type="InterPro" id="IPR056738">
    <property type="entry name" value="NfeD1b_N"/>
</dbReference>
<dbReference type="Pfam" id="PF25145">
    <property type="entry name" value="NfeD1b_N"/>
    <property type="match status" value="1"/>
</dbReference>
<dbReference type="Proteomes" id="UP000192907">
    <property type="component" value="Unassembled WGS sequence"/>
</dbReference>
<keyword evidence="10" id="KW-1185">Reference proteome</keyword>
<keyword evidence="3 5" id="KW-1133">Transmembrane helix</keyword>
<evidence type="ECO:0000313" key="10">
    <source>
        <dbReference type="Proteomes" id="UP000192907"/>
    </source>
</evidence>
<sequence>MKAWLFLMCLMGAILNSSDLTGEDRSYQKLNSAWLEVEIGIIGAASDDILMAAFEQVTQDGLSGLVITLDTPGGALQATRTMVKRILSAPFPVVVWVGPSGAHAGSAGAFITLSGHVAAMAPGTNIGAAHPIQASGQDIEEGEAAKKIENDTIAFMESIADLRGRNKEMAISFVENSLSITAEEALENKVIDFVEPSLQSLFKTMDGKVVTVRDEKQVTLETASVDVVRYEKNLRQEFLEILSNPNVFYLLFVAGIIGIGFELTHPGSMVPGVIGGICIIIALISTSVLPINFGAMILILASIAFMIAEVFIPSFGILGIGGFIAFVIGSVLLVDSSNELGLRISWFTIVPGALAIAGFGAAVAWLVYKVEKSKVTSGAEGIVGKQGLVLNDFVEGQGQVRLEGEIWSAQSMNQESFSKGQEVVVDSRNGLRLIVKAKV</sequence>
<dbReference type="GO" id="GO:0006508">
    <property type="term" value="P:proteolysis"/>
    <property type="evidence" value="ECO:0007669"/>
    <property type="project" value="UniProtKB-KW"/>
</dbReference>
<dbReference type="InterPro" id="IPR029045">
    <property type="entry name" value="ClpP/crotonase-like_dom_sf"/>
</dbReference>
<keyword evidence="4 5" id="KW-0472">Membrane</keyword>
<evidence type="ECO:0000313" key="9">
    <source>
        <dbReference type="EMBL" id="SMF46910.1"/>
    </source>
</evidence>
<feature type="transmembrane region" description="Helical" evidence="5">
    <location>
        <begin position="247"/>
        <end position="264"/>
    </location>
</feature>
<keyword evidence="9" id="KW-0645">Protease</keyword>
<proteinExistence type="predicted"/>
<evidence type="ECO:0000259" key="8">
    <source>
        <dbReference type="Pfam" id="PF25145"/>
    </source>
</evidence>
<dbReference type="PANTHER" id="PTHR33507:SF4">
    <property type="entry name" value="NODULATION COMPETITIVENESS PROTEIN NFED"/>
    <property type="match status" value="1"/>
</dbReference>
<feature type="transmembrane region" description="Helical" evidence="5">
    <location>
        <begin position="311"/>
        <end position="334"/>
    </location>
</feature>
<evidence type="ECO:0000256" key="2">
    <source>
        <dbReference type="ARBA" id="ARBA00022692"/>
    </source>
</evidence>
<feature type="domain" description="NfeD integral membrane" evidence="7">
    <location>
        <begin position="246"/>
        <end position="365"/>
    </location>
</feature>
<feature type="transmembrane region" description="Helical" evidence="5">
    <location>
        <begin position="276"/>
        <end position="305"/>
    </location>
</feature>
<dbReference type="InterPro" id="IPR002810">
    <property type="entry name" value="NfeD-like_C"/>
</dbReference>
<dbReference type="InterPro" id="IPR052165">
    <property type="entry name" value="Membrane_assoc_protease"/>
</dbReference>
<dbReference type="PANTHER" id="PTHR33507">
    <property type="entry name" value="INNER MEMBRANE PROTEIN YBBJ"/>
    <property type="match status" value="1"/>
</dbReference>
<feature type="domain" description="NfeD-like C-terminal" evidence="6">
    <location>
        <begin position="379"/>
        <end position="436"/>
    </location>
</feature>
<evidence type="ECO:0000256" key="5">
    <source>
        <dbReference type="SAM" id="Phobius"/>
    </source>
</evidence>
<accession>A0A1Y6C7C1</accession>
<dbReference type="OrthoDB" id="5289056at2"/>
<keyword evidence="9" id="KW-0378">Hydrolase</keyword>
<dbReference type="InterPro" id="IPR056739">
    <property type="entry name" value="NfeD_membrane"/>
</dbReference>
<dbReference type="InterPro" id="IPR012340">
    <property type="entry name" value="NA-bd_OB-fold"/>
</dbReference>
<dbReference type="AlphaFoldDB" id="A0A1Y6C7C1"/>
<dbReference type="Gene3D" id="2.40.50.140">
    <property type="entry name" value="Nucleic acid-binding proteins"/>
    <property type="match status" value="1"/>
</dbReference>
<dbReference type="SUPFAM" id="SSF141322">
    <property type="entry name" value="NfeD domain-like"/>
    <property type="match status" value="1"/>
</dbReference>
<dbReference type="RefSeq" id="WP_132321445.1">
    <property type="nucleotide sequence ID" value="NZ_FWZT01000014.1"/>
</dbReference>
<gene>
    <name evidence="9" type="ORF">SAMN06296036_11488</name>
</gene>
<dbReference type="GO" id="GO:0008233">
    <property type="term" value="F:peptidase activity"/>
    <property type="evidence" value="ECO:0007669"/>
    <property type="project" value="UniProtKB-KW"/>
</dbReference>
<dbReference type="GO" id="GO:0016020">
    <property type="term" value="C:membrane"/>
    <property type="evidence" value="ECO:0007669"/>
    <property type="project" value="UniProtKB-SubCell"/>
</dbReference>
<evidence type="ECO:0000256" key="4">
    <source>
        <dbReference type="ARBA" id="ARBA00023136"/>
    </source>
</evidence>
<evidence type="ECO:0000256" key="3">
    <source>
        <dbReference type="ARBA" id="ARBA00022989"/>
    </source>
</evidence>
<protein>
    <submittedName>
        <fullName evidence="9">Membrane-bound serine protease (ClpP class)</fullName>
    </submittedName>
</protein>
<keyword evidence="2 5" id="KW-0812">Transmembrane</keyword>
<name>A0A1Y6C7C1_9BACT</name>
<feature type="domain" description="NfeD1b N-terminal" evidence="8">
    <location>
        <begin position="51"/>
        <end position="193"/>
    </location>
</feature>
<comment type="subcellular location">
    <subcellularLocation>
        <location evidence="1">Membrane</location>
        <topology evidence="1">Multi-pass membrane protein</topology>
    </subcellularLocation>
</comment>
<reference evidence="10" key="1">
    <citation type="submission" date="2017-04" db="EMBL/GenBank/DDBJ databases">
        <authorList>
            <person name="Varghese N."/>
            <person name="Submissions S."/>
        </authorList>
    </citation>
    <scope>NUCLEOTIDE SEQUENCE [LARGE SCALE GENOMIC DNA]</scope>
    <source>
        <strain evidence="10">RKEM611</strain>
    </source>
</reference>
<dbReference type="CDD" id="cd07020">
    <property type="entry name" value="Clp_protease_NfeD_1"/>
    <property type="match status" value="1"/>
</dbReference>
<dbReference type="Pfam" id="PF01957">
    <property type="entry name" value="NfeD"/>
    <property type="match status" value="1"/>
</dbReference>
<evidence type="ECO:0000256" key="1">
    <source>
        <dbReference type="ARBA" id="ARBA00004141"/>
    </source>
</evidence>
<dbReference type="STRING" id="1513793.SAMN06296036_11488"/>
<dbReference type="Gene3D" id="3.90.226.10">
    <property type="entry name" value="2-enoyl-CoA Hydratase, Chain A, domain 1"/>
    <property type="match status" value="1"/>
</dbReference>
<feature type="transmembrane region" description="Helical" evidence="5">
    <location>
        <begin position="346"/>
        <end position="368"/>
    </location>
</feature>
<evidence type="ECO:0000259" key="7">
    <source>
        <dbReference type="Pfam" id="PF24961"/>
    </source>
</evidence>
<dbReference type="SUPFAM" id="SSF52096">
    <property type="entry name" value="ClpP/crotonase"/>
    <property type="match status" value="1"/>
</dbReference>
<organism evidence="9 10">
    <name type="scientific">Pseudobacteriovorax antillogorgiicola</name>
    <dbReference type="NCBI Taxonomy" id="1513793"/>
    <lineage>
        <taxon>Bacteria</taxon>
        <taxon>Pseudomonadati</taxon>
        <taxon>Bdellovibrionota</taxon>
        <taxon>Oligoflexia</taxon>
        <taxon>Oligoflexales</taxon>
        <taxon>Pseudobacteriovoracaceae</taxon>
        <taxon>Pseudobacteriovorax</taxon>
    </lineage>
</organism>
<evidence type="ECO:0000259" key="6">
    <source>
        <dbReference type="Pfam" id="PF01957"/>
    </source>
</evidence>
<dbReference type="EMBL" id="FWZT01000014">
    <property type="protein sequence ID" value="SMF46910.1"/>
    <property type="molecule type" value="Genomic_DNA"/>
</dbReference>
<dbReference type="Pfam" id="PF24961">
    <property type="entry name" value="NfeD_membrane"/>
    <property type="match status" value="1"/>
</dbReference>